<evidence type="ECO:0000256" key="2">
    <source>
        <dbReference type="ARBA" id="ARBA00023125"/>
    </source>
</evidence>
<evidence type="ECO:0000256" key="3">
    <source>
        <dbReference type="ARBA" id="ARBA00023163"/>
    </source>
</evidence>
<sequence>MKASITIDDIQEMIFEKEYPPNFNAAEGLTENILHGEFKGAKIKARELHLNGMLLLKSEYFFNELMSVQGGLNEPVLELSFHLKGRVDGVVQGFKETICQEEGDLSLLYMNEPTGSFQFEKNMQHETFGIGFTLDYFQRFVNSQNRVIDRFLEAIAKQIPLRVAQKSRLNPLIRNTIDQIMQAPYQMPLKRILIESKVLELFAYQLEAFEQKDSGGAVQLHSGDKQKLLYARELLERRLDTPPTIYELSRLVGLNEFKLKKGFKEAFGKTIFGYLSDHRLALARQFLLDTDRPVCEIAAMIGYSHQQHFSVAFKRKYGIAPIEIRKR</sequence>
<dbReference type="PANTHER" id="PTHR47893">
    <property type="entry name" value="REGULATORY PROTEIN PCHR"/>
    <property type="match status" value="1"/>
</dbReference>
<dbReference type="InterPro" id="IPR053142">
    <property type="entry name" value="PchR_regulatory_protein"/>
</dbReference>
<evidence type="ECO:0000313" key="6">
    <source>
        <dbReference type="Proteomes" id="UP001403385"/>
    </source>
</evidence>
<dbReference type="PROSITE" id="PS01124">
    <property type="entry name" value="HTH_ARAC_FAMILY_2"/>
    <property type="match status" value="1"/>
</dbReference>
<keyword evidence="2" id="KW-0238">DNA-binding</keyword>
<dbReference type="PROSITE" id="PS00041">
    <property type="entry name" value="HTH_ARAC_FAMILY_1"/>
    <property type="match status" value="1"/>
</dbReference>
<dbReference type="PANTHER" id="PTHR47893:SF1">
    <property type="entry name" value="REGULATORY PROTEIN PCHR"/>
    <property type="match status" value="1"/>
</dbReference>
<name>A0AAW9S0Q9_9BACT</name>
<dbReference type="AlphaFoldDB" id="A0AAW9S0Q9"/>
<dbReference type="Proteomes" id="UP001403385">
    <property type="component" value="Unassembled WGS sequence"/>
</dbReference>
<evidence type="ECO:0000313" key="5">
    <source>
        <dbReference type="EMBL" id="MEN7548770.1"/>
    </source>
</evidence>
<reference evidence="5 6" key="1">
    <citation type="submission" date="2024-04" db="EMBL/GenBank/DDBJ databases">
        <title>Novel genus in family Flammeovirgaceae.</title>
        <authorList>
            <person name="Nguyen T.H."/>
            <person name="Vuong T.Q."/>
            <person name="Le H."/>
            <person name="Kim S.-G."/>
        </authorList>
    </citation>
    <scope>NUCLEOTIDE SEQUENCE [LARGE SCALE GENOMIC DNA]</scope>
    <source>
        <strain evidence="5 6">JCM 23209</strain>
    </source>
</reference>
<dbReference type="InterPro" id="IPR009057">
    <property type="entry name" value="Homeodomain-like_sf"/>
</dbReference>
<dbReference type="InterPro" id="IPR018062">
    <property type="entry name" value="HTH_AraC-typ_CS"/>
</dbReference>
<dbReference type="PRINTS" id="PR00032">
    <property type="entry name" value="HTHARAC"/>
</dbReference>
<organism evidence="5 6">
    <name type="scientific">Rapidithrix thailandica</name>
    <dbReference type="NCBI Taxonomy" id="413964"/>
    <lineage>
        <taxon>Bacteria</taxon>
        <taxon>Pseudomonadati</taxon>
        <taxon>Bacteroidota</taxon>
        <taxon>Cytophagia</taxon>
        <taxon>Cytophagales</taxon>
        <taxon>Flammeovirgaceae</taxon>
        <taxon>Rapidithrix</taxon>
    </lineage>
</organism>
<keyword evidence="3" id="KW-0804">Transcription</keyword>
<dbReference type="SUPFAM" id="SSF46689">
    <property type="entry name" value="Homeodomain-like"/>
    <property type="match status" value="2"/>
</dbReference>
<dbReference type="GO" id="GO:0003700">
    <property type="term" value="F:DNA-binding transcription factor activity"/>
    <property type="evidence" value="ECO:0007669"/>
    <property type="project" value="InterPro"/>
</dbReference>
<keyword evidence="6" id="KW-1185">Reference proteome</keyword>
<dbReference type="Gene3D" id="1.10.10.60">
    <property type="entry name" value="Homeodomain-like"/>
    <property type="match status" value="1"/>
</dbReference>
<dbReference type="EMBL" id="JBDKWZ010000006">
    <property type="protein sequence ID" value="MEN7548770.1"/>
    <property type="molecule type" value="Genomic_DNA"/>
</dbReference>
<dbReference type="GO" id="GO:0043565">
    <property type="term" value="F:sequence-specific DNA binding"/>
    <property type="evidence" value="ECO:0007669"/>
    <property type="project" value="InterPro"/>
</dbReference>
<protein>
    <submittedName>
        <fullName evidence="5">AraC family transcriptional regulator</fullName>
    </submittedName>
</protein>
<dbReference type="InterPro" id="IPR018060">
    <property type="entry name" value="HTH_AraC"/>
</dbReference>
<feature type="domain" description="HTH araC/xylS-type" evidence="4">
    <location>
        <begin position="229"/>
        <end position="327"/>
    </location>
</feature>
<gene>
    <name evidence="5" type="ORF">AAG747_12690</name>
</gene>
<dbReference type="InterPro" id="IPR020449">
    <property type="entry name" value="Tscrpt_reg_AraC-type_HTH"/>
</dbReference>
<keyword evidence="1" id="KW-0805">Transcription regulation</keyword>
<evidence type="ECO:0000256" key="1">
    <source>
        <dbReference type="ARBA" id="ARBA00023015"/>
    </source>
</evidence>
<comment type="caution">
    <text evidence="5">The sequence shown here is derived from an EMBL/GenBank/DDBJ whole genome shotgun (WGS) entry which is preliminary data.</text>
</comment>
<proteinExistence type="predicted"/>
<dbReference type="Pfam" id="PF12833">
    <property type="entry name" value="HTH_18"/>
    <property type="match status" value="1"/>
</dbReference>
<dbReference type="SMART" id="SM00342">
    <property type="entry name" value="HTH_ARAC"/>
    <property type="match status" value="1"/>
</dbReference>
<evidence type="ECO:0000259" key="4">
    <source>
        <dbReference type="PROSITE" id="PS01124"/>
    </source>
</evidence>
<accession>A0AAW9S0Q9</accession>
<dbReference type="RefSeq" id="WP_346821547.1">
    <property type="nucleotide sequence ID" value="NZ_JBDKWZ010000006.1"/>
</dbReference>